<proteinExistence type="predicted"/>
<dbReference type="Gene3D" id="2.170.16.10">
    <property type="entry name" value="Hedgehog/Intein (Hint) domain"/>
    <property type="match status" value="1"/>
</dbReference>
<dbReference type="Proteomes" id="UP000533639">
    <property type="component" value="Unassembled WGS sequence"/>
</dbReference>
<name>A0A9N8P256_9FLAO</name>
<evidence type="ECO:0000313" key="1">
    <source>
        <dbReference type="EMBL" id="CAC9974719.1"/>
    </source>
</evidence>
<dbReference type="AlphaFoldDB" id="A0A9N8P256"/>
<dbReference type="RefSeq" id="WP_180857871.1">
    <property type="nucleotide sequence ID" value="NZ_CAIJDE010000043.1"/>
</dbReference>
<reference evidence="1 2" key="1">
    <citation type="submission" date="2020-06" db="EMBL/GenBank/DDBJ databases">
        <authorList>
            <person name="Criscuolo A."/>
        </authorList>
    </citation>
    <scope>NUCLEOTIDE SEQUENCE [LARGE SCALE GENOMIC DNA]</scope>
    <source>
        <strain evidence="1">PXU-55</strain>
    </source>
</reference>
<protein>
    <submittedName>
        <fullName evidence="1">Uncharacterized protein</fullName>
    </submittedName>
</protein>
<organism evidence="1 2">
    <name type="scientific">Flavobacterium panici</name>
    <dbReference type="NCBI Taxonomy" id="2654843"/>
    <lineage>
        <taxon>Bacteria</taxon>
        <taxon>Pseudomonadati</taxon>
        <taxon>Bacteroidota</taxon>
        <taxon>Flavobacteriia</taxon>
        <taxon>Flavobacteriales</taxon>
        <taxon>Flavobacteriaceae</taxon>
        <taxon>Flavobacterium</taxon>
    </lineage>
</organism>
<gene>
    <name evidence="1" type="ORF">FLAPXU55_02416</name>
</gene>
<dbReference type="InterPro" id="IPR036844">
    <property type="entry name" value="Hint_dom_sf"/>
</dbReference>
<comment type="caution">
    <text evidence="1">The sequence shown here is derived from an EMBL/GenBank/DDBJ whole genome shotgun (WGS) entry which is preliminary data.</text>
</comment>
<keyword evidence="2" id="KW-1185">Reference proteome</keyword>
<dbReference type="SUPFAM" id="SSF51294">
    <property type="entry name" value="Hedgehog/intein (Hint) domain"/>
    <property type="match status" value="1"/>
</dbReference>
<accession>A0A9N8P256</accession>
<evidence type="ECO:0000313" key="2">
    <source>
        <dbReference type="Proteomes" id="UP000533639"/>
    </source>
</evidence>
<sequence length="183" mass="19838">MKTNPNQSVKHLNSNDFAYSAKISTPNGEKDIQSFQIGDSILAFSAKLESGTVKLTASQAKVSFSNGIECSKQTRMIYLDLMDFQGSCKNITCSADQLFLLSNGKYAPASQLQPGQELVDKEGNPIHIESVKAGSLRGGIHSISTNAAVGDIPNGHLFVANDIIMGDFSLQLYFDYLPDDLKQ</sequence>
<dbReference type="EMBL" id="CAIJDE010000043">
    <property type="protein sequence ID" value="CAC9974719.1"/>
    <property type="molecule type" value="Genomic_DNA"/>
</dbReference>